<evidence type="ECO:0000313" key="7">
    <source>
        <dbReference type="Proteomes" id="UP001595816"/>
    </source>
</evidence>
<dbReference type="PROSITE" id="PS50977">
    <property type="entry name" value="HTH_TETR_2"/>
    <property type="match status" value="1"/>
</dbReference>
<gene>
    <name evidence="6" type="ORF">ACFOZ4_37545</name>
</gene>
<keyword evidence="2 4" id="KW-0238">DNA-binding</keyword>
<dbReference type="InterPro" id="IPR001647">
    <property type="entry name" value="HTH_TetR"/>
</dbReference>
<dbReference type="EMBL" id="JBHSAY010000029">
    <property type="protein sequence ID" value="MFC4136344.1"/>
    <property type="molecule type" value="Genomic_DNA"/>
</dbReference>
<accession>A0ABV8M170</accession>
<evidence type="ECO:0000313" key="6">
    <source>
        <dbReference type="EMBL" id="MFC4136344.1"/>
    </source>
</evidence>
<name>A0ABV8M170_9ACTN</name>
<dbReference type="Proteomes" id="UP001595816">
    <property type="component" value="Unassembled WGS sequence"/>
</dbReference>
<dbReference type="InterPro" id="IPR011075">
    <property type="entry name" value="TetR_C"/>
</dbReference>
<evidence type="ECO:0000256" key="4">
    <source>
        <dbReference type="PROSITE-ProRule" id="PRU00335"/>
    </source>
</evidence>
<dbReference type="InterPro" id="IPR036271">
    <property type="entry name" value="Tet_transcr_reg_TetR-rel_C_sf"/>
</dbReference>
<keyword evidence="1" id="KW-0805">Transcription regulation</keyword>
<protein>
    <submittedName>
        <fullName evidence="6">TetR/AcrR family transcriptional regulator</fullName>
    </submittedName>
</protein>
<dbReference type="InterPro" id="IPR009057">
    <property type="entry name" value="Homeodomain-like_sf"/>
</dbReference>
<dbReference type="RefSeq" id="WP_253750986.1">
    <property type="nucleotide sequence ID" value="NZ_JAMZDZ010000001.1"/>
</dbReference>
<dbReference type="PANTHER" id="PTHR30055">
    <property type="entry name" value="HTH-TYPE TRANSCRIPTIONAL REGULATOR RUTR"/>
    <property type="match status" value="1"/>
</dbReference>
<dbReference type="Gene3D" id="1.10.10.60">
    <property type="entry name" value="Homeodomain-like"/>
    <property type="match status" value="1"/>
</dbReference>
<feature type="DNA-binding region" description="H-T-H motif" evidence="4">
    <location>
        <begin position="37"/>
        <end position="56"/>
    </location>
</feature>
<dbReference type="InterPro" id="IPR050109">
    <property type="entry name" value="HTH-type_TetR-like_transc_reg"/>
</dbReference>
<dbReference type="Pfam" id="PF00440">
    <property type="entry name" value="TetR_N"/>
    <property type="match status" value="1"/>
</dbReference>
<organism evidence="6 7">
    <name type="scientific">Hamadaea flava</name>
    <dbReference type="NCBI Taxonomy" id="1742688"/>
    <lineage>
        <taxon>Bacteria</taxon>
        <taxon>Bacillati</taxon>
        <taxon>Actinomycetota</taxon>
        <taxon>Actinomycetes</taxon>
        <taxon>Micromonosporales</taxon>
        <taxon>Micromonosporaceae</taxon>
        <taxon>Hamadaea</taxon>
    </lineage>
</organism>
<keyword evidence="7" id="KW-1185">Reference proteome</keyword>
<evidence type="ECO:0000256" key="1">
    <source>
        <dbReference type="ARBA" id="ARBA00023015"/>
    </source>
</evidence>
<dbReference type="Pfam" id="PF16859">
    <property type="entry name" value="TetR_C_11"/>
    <property type="match status" value="1"/>
</dbReference>
<proteinExistence type="predicted"/>
<comment type="caution">
    <text evidence="6">The sequence shown here is derived from an EMBL/GenBank/DDBJ whole genome shotgun (WGS) entry which is preliminary data.</text>
</comment>
<reference evidence="7" key="1">
    <citation type="journal article" date="2019" name="Int. J. Syst. Evol. Microbiol.">
        <title>The Global Catalogue of Microorganisms (GCM) 10K type strain sequencing project: providing services to taxonomists for standard genome sequencing and annotation.</title>
        <authorList>
            <consortium name="The Broad Institute Genomics Platform"/>
            <consortium name="The Broad Institute Genome Sequencing Center for Infectious Disease"/>
            <person name="Wu L."/>
            <person name="Ma J."/>
        </authorList>
    </citation>
    <scope>NUCLEOTIDE SEQUENCE [LARGE SCALE GENOMIC DNA]</scope>
    <source>
        <strain evidence="7">CGMCC 4.7289</strain>
    </source>
</reference>
<dbReference type="SUPFAM" id="SSF46689">
    <property type="entry name" value="Homeodomain-like"/>
    <property type="match status" value="1"/>
</dbReference>
<keyword evidence="3" id="KW-0804">Transcription</keyword>
<evidence type="ECO:0000259" key="5">
    <source>
        <dbReference type="PROSITE" id="PS50977"/>
    </source>
</evidence>
<dbReference type="PRINTS" id="PR00455">
    <property type="entry name" value="HTHTETR"/>
</dbReference>
<evidence type="ECO:0000256" key="3">
    <source>
        <dbReference type="ARBA" id="ARBA00023163"/>
    </source>
</evidence>
<sequence length="197" mass="21600">MERQPARPGRPRSEASRLAILAAALDLLAEVGYAGLTIEGIAARSGAGKQTIYRWWPSKADVLLDALTTKAELHIPIPDEGSYPADLRAFLTATFQLGGQPRIAGTLRALMAEAQVNPAFGERFRAEFLSHRRAALRQLVDRAQDRGDLPPGLSPETVLDLVFGLLWYRLLATDRRFGAELVDELVHTLANPGVTHR</sequence>
<dbReference type="Gene3D" id="1.10.357.10">
    <property type="entry name" value="Tetracycline Repressor, domain 2"/>
    <property type="match status" value="1"/>
</dbReference>
<evidence type="ECO:0000256" key="2">
    <source>
        <dbReference type="ARBA" id="ARBA00023125"/>
    </source>
</evidence>
<feature type="domain" description="HTH tetR-type" evidence="5">
    <location>
        <begin position="14"/>
        <end position="74"/>
    </location>
</feature>
<dbReference type="SUPFAM" id="SSF48498">
    <property type="entry name" value="Tetracyclin repressor-like, C-terminal domain"/>
    <property type="match status" value="1"/>
</dbReference>
<dbReference type="PANTHER" id="PTHR30055:SF148">
    <property type="entry name" value="TETR-FAMILY TRANSCRIPTIONAL REGULATOR"/>
    <property type="match status" value="1"/>
</dbReference>